<dbReference type="FunFam" id="1.10.10.10:FF:000001">
    <property type="entry name" value="LysR family transcriptional regulator"/>
    <property type="match status" value="1"/>
</dbReference>
<evidence type="ECO:0000256" key="2">
    <source>
        <dbReference type="ARBA" id="ARBA00023015"/>
    </source>
</evidence>
<dbReference type="Gene3D" id="1.10.10.10">
    <property type="entry name" value="Winged helix-like DNA-binding domain superfamily/Winged helix DNA-binding domain"/>
    <property type="match status" value="1"/>
</dbReference>
<dbReference type="AlphaFoldDB" id="A0A0P0NXW7"/>
<dbReference type="CDD" id="cd08414">
    <property type="entry name" value="PBP2_LTTR_aromatics_like"/>
    <property type="match status" value="1"/>
</dbReference>
<name>A0A0P0NXW7_9CAUL</name>
<evidence type="ECO:0000313" key="6">
    <source>
        <dbReference type="EMBL" id="ALL12957.1"/>
    </source>
</evidence>
<dbReference type="InterPro" id="IPR000847">
    <property type="entry name" value="LysR_HTH_N"/>
</dbReference>
<reference evidence="6 7" key="1">
    <citation type="submission" date="2015-10" db="EMBL/GenBank/DDBJ databases">
        <title>Conservation of the essential genome among Caulobacter and Brevundimonas species.</title>
        <authorList>
            <person name="Scott D."/>
            <person name="Ely B."/>
        </authorList>
    </citation>
    <scope>NUCLEOTIDE SEQUENCE [LARGE SCALE GENOMIC DNA]</scope>
    <source>
        <strain evidence="6 7">CB4</strain>
    </source>
</reference>
<evidence type="ECO:0000256" key="4">
    <source>
        <dbReference type="ARBA" id="ARBA00023163"/>
    </source>
</evidence>
<dbReference type="InterPro" id="IPR036390">
    <property type="entry name" value="WH_DNA-bd_sf"/>
</dbReference>
<dbReference type="STRING" id="69395.AQ619_06095"/>
<protein>
    <recommendedName>
        <fullName evidence="5">HTH lysR-type domain-containing protein</fullName>
    </recommendedName>
</protein>
<evidence type="ECO:0000259" key="5">
    <source>
        <dbReference type="PROSITE" id="PS50931"/>
    </source>
</evidence>
<feature type="domain" description="HTH lysR-type" evidence="5">
    <location>
        <begin position="2"/>
        <end position="59"/>
    </location>
</feature>
<evidence type="ECO:0000256" key="1">
    <source>
        <dbReference type="ARBA" id="ARBA00009437"/>
    </source>
</evidence>
<dbReference type="SUPFAM" id="SSF46785">
    <property type="entry name" value="Winged helix' DNA-binding domain"/>
    <property type="match status" value="1"/>
</dbReference>
<accession>A0A0P0NXW7</accession>
<dbReference type="PROSITE" id="PS50931">
    <property type="entry name" value="HTH_LYSR"/>
    <property type="match status" value="1"/>
</dbReference>
<dbReference type="InterPro" id="IPR005119">
    <property type="entry name" value="LysR_subst-bd"/>
</dbReference>
<keyword evidence="7" id="KW-1185">Reference proteome</keyword>
<keyword evidence="3" id="KW-0238">DNA-binding</keyword>
<dbReference type="Pfam" id="PF03466">
    <property type="entry name" value="LysR_substrate"/>
    <property type="match status" value="1"/>
</dbReference>
<keyword evidence="2" id="KW-0805">Transcription regulation</keyword>
<dbReference type="SUPFAM" id="SSF53850">
    <property type="entry name" value="Periplasmic binding protein-like II"/>
    <property type="match status" value="1"/>
</dbReference>
<dbReference type="PRINTS" id="PR00039">
    <property type="entry name" value="HTHLYSR"/>
</dbReference>
<dbReference type="Proteomes" id="UP000056905">
    <property type="component" value="Chromosome"/>
</dbReference>
<dbReference type="PANTHER" id="PTHR30346">
    <property type="entry name" value="TRANSCRIPTIONAL DUAL REGULATOR HCAR-RELATED"/>
    <property type="match status" value="1"/>
</dbReference>
<dbReference type="RefSeq" id="WP_062145489.1">
    <property type="nucleotide sequence ID" value="NZ_CP013002.1"/>
</dbReference>
<dbReference type="GO" id="GO:0003700">
    <property type="term" value="F:DNA-binding transcription factor activity"/>
    <property type="evidence" value="ECO:0007669"/>
    <property type="project" value="InterPro"/>
</dbReference>
<dbReference type="EMBL" id="CP013002">
    <property type="protein sequence ID" value="ALL12957.1"/>
    <property type="molecule type" value="Genomic_DNA"/>
</dbReference>
<dbReference type="KEGG" id="chq:AQ619_06095"/>
<evidence type="ECO:0000313" key="7">
    <source>
        <dbReference type="Proteomes" id="UP000056905"/>
    </source>
</evidence>
<dbReference type="Gene3D" id="3.40.190.10">
    <property type="entry name" value="Periplasmic binding protein-like II"/>
    <property type="match status" value="2"/>
</dbReference>
<dbReference type="PANTHER" id="PTHR30346:SF28">
    <property type="entry name" value="HTH-TYPE TRANSCRIPTIONAL REGULATOR CYNR"/>
    <property type="match status" value="1"/>
</dbReference>
<dbReference type="InterPro" id="IPR036388">
    <property type="entry name" value="WH-like_DNA-bd_sf"/>
</dbReference>
<keyword evidence="4" id="KW-0804">Transcription</keyword>
<organism evidence="6 7">
    <name type="scientific">Caulobacter henricii</name>
    <dbReference type="NCBI Taxonomy" id="69395"/>
    <lineage>
        <taxon>Bacteria</taxon>
        <taxon>Pseudomonadati</taxon>
        <taxon>Pseudomonadota</taxon>
        <taxon>Alphaproteobacteria</taxon>
        <taxon>Caulobacterales</taxon>
        <taxon>Caulobacteraceae</taxon>
        <taxon>Caulobacter</taxon>
    </lineage>
</organism>
<sequence>MLDLKQLSYFVIVAELESISRASVALNITQSPLSRQIQDLEDRLQLKLFDRVKQRVRLTSDGRKFLVQAKALLEASNRCEAAAAALAVGQVGPLRVGYVDAAVHAGLVTRLLHDLSVSSPALRVELRSLRSAAQLEMLDDGRIDLALTHSVPARAPELLTTYRLIEEPFVLAVPSCWRQSIRGPAAVDLADMPFIAPPLDERNTWRMNVLDACRAAGFEPDIRIEASNLATVLELVRGGVGAAIVQESVSLSGREGIRFYPLPPPFRLRLEIYASLRKTDERSQALRSWVQSARLRSH</sequence>
<proteinExistence type="inferred from homology"/>
<evidence type="ECO:0000256" key="3">
    <source>
        <dbReference type="ARBA" id="ARBA00023125"/>
    </source>
</evidence>
<dbReference type="Pfam" id="PF00126">
    <property type="entry name" value="HTH_1"/>
    <property type="match status" value="1"/>
</dbReference>
<dbReference type="GO" id="GO:0032993">
    <property type="term" value="C:protein-DNA complex"/>
    <property type="evidence" value="ECO:0007669"/>
    <property type="project" value="TreeGrafter"/>
</dbReference>
<gene>
    <name evidence="6" type="ORF">AQ619_06095</name>
</gene>
<comment type="similarity">
    <text evidence="1">Belongs to the LysR transcriptional regulatory family.</text>
</comment>
<dbReference type="GO" id="GO:0003677">
    <property type="term" value="F:DNA binding"/>
    <property type="evidence" value="ECO:0007669"/>
    <property type="project" value="UniProtKB-KW"/>
</dbReference>